<organism evidence="1 2">
    <name type="scientific">Acinetobacter kyonggiensis</name>
    <dbReference type="NCBI Taxonomy" id="595670"/>
    <lineage>
        <taxon>Bacteria</taxon>
        <taxon>Pseudomonadati</taxon>
        <taxon>Pseudomonadota</taxon>
        <taxon>Gammaproteobacteria</taxon>
        <taxon>Moraxellales</taxon>
        <taxon>Moraxellaceae</taxon>
        <taxon>Acinetobacter</taxon>
    </lineage>
</organism>
<evidence type="ECO:0000313" key="1">
    <source>
        <dbReference type="EMBL" id="SDY62215.1"/>
    </source>
</evidence>
<reference evidence="2" key="1">
    <citation type="submission" date="2016-10" db="EMBL/GenBank/DDBJ databases">
        <authorList>
            <person name="Varghese N."/>
            <person name="Submissions S."/>
        </authorList>
    </citation>
    <scope>NUCLEOTIDE SEQUENCE [LARGE SCALE GENOMIC DNA]</scope>
    <source>
        <strain evidence="2">ANC 5109</strain>
    </source>
</reference>
<evidence type="ECO:0008006" key="3">
    <source>
        <dbReference type="Google" id="ProtNLM"/>
    </source>
</evidence>
<accession>A0A1H3LEC5</accession>
<proteinExistence type="predicted"/>
<protein>
    <recommendedName>
        <fullName evidence="3">DSBA-like thioredoxin domain-containing protein</fullName>
    </recommendedName>
</protein>
<dbReference type="InterPro" id="IPR036249">
    <property type="entry name" value="Thioredoxin-like_sf"/>
</dbReference>
<dbReference type="EMBL" id="FNPK01000017">
    <property type="protein sequence ID" value="SDY62215.1"/>
    <property type="molecule type" value="Genomic_DNA"/>
</dbReference>
<name>A0A1H3LEC5_9GAMM</name>
<dbReference type="Proteomes" id="UP000199035">
    <property type="component" value="Unassembled WGS sequence"/>
</dbReference>
<sequence>MASPILHWIIDPICGWSYGALPLMNAVEEKFPNRQSLHLGGLYSENHQPQMTAAMRAQIIHYDEQIHQLTGVDFGDDYKNGLLADTTLIMNSIPATHALLSIHQALGHGSMLSLLNLIQQGYYQNGLNGTQYSVLAQLVLQLGIHEDQWSKYLEAVDQKFMHQSIHQTRQLLSRVRGQGFPTLVYENQSGEMNKIPIHKFYNKPQDLVQFFDQQLLKA</sequence>
<gene>
    <name evidence="1" type="ORF">SAMN05421643_11716</name>
</gene>
<dbReference type="SUPFAM" id="SSF52833">
    <property type="entry name" value="Thioredoxin-like"/>
    <property type="match status" value="1"/>
</dbReference>
<keyword evidence="2" id="KW-1185">Reference proteome</keyword>
<dbReference type="CDD" id="cd03025">
    <property type="entry name" value="DsbA_FrnE_like"/>
    <property type="match status" value="1"/>
</dbReference>
<dbReference type="STRING" id="595670.SAMN05421643_11716"/>
<evidence type="ECO:0000313" key="2">
    <source>
        <dbReference type="Proteomes" id="UP000199035"/>
    </source>
</evidence>
<dbReference type="AlphaFoldDB" id="A0A1H3LEC5"/>
<dbReference type="RefSeq" id="WP_092691364.1">
    <property type="nucleotide sequence ID" value="NZ_FNPK01000017.1"/>
</dbReference>
<dbReference type="Gene3D" id="3.40.30.10">
    <property type="entry name" value="Glutaredoxin"/>
    <property type="match status" value="1"/>
</dbReference>